<evidence type="ECO:0000259" key="4">
    <source>
        <dbReference type="PROSITE" id="PS50043"/>
    </source>
</evidence>
<dbReference type="SMART" id="SM00421">
    <property type="entry name" value="HTH_LUXR"/>
    <property type="match status" value="1"/>
</dbReference>
<dbReference type="SMART" id="SM00448">
    <property type="entry name" value="REC"/>
    <property type="match status" value="1"/>
</dbReference>
<evidence type="ECO:0000259" key="5">
    <source>
        <dbReference type="PROSITE" id="PS50110"/>
    </source>
</evidence>
<feature type="domain" description="HTH luxR-type" evidence="4">
    <location>
        <begin position="158"/>
        <end position="225"/>
    </location>
</feature>
<dbReference type="InterPro" id="IPR016032">
    <property type="entry name" value="Sig_transdc_resp-reg_C-effctor"/>
</dbReference>
<dbReference type="SUPFAM" id="SSF52172">
    <property type="entry name" value="CheY-like"/>
    <property type="match status" value="1"/>
</dbReference>
<dbReference type="InterPro" id="IPR011006">
    <property type="entry name" value="CheY-like_superfamily"/>
</dbReference>
<dbReference type="PROSITE" id="PS50043">
    <property type="entry name" value="HTH_LUXR_2"/>
    <property type="match status" value="1"/>
</dbReference>
<dbReference type="Pfam" id="PF00072">
    <property type="entry name" value="Response_reg"/>
    <property type="match status" value="1"/>
</dbReference>
<dbReference type="PANTHER" id="PTHR43214">
    <property type="entry name" value="TWO-COMPONENT RESPONSE REGULATOR"/>
    <property type="match status" value="1"/>
</dbReference>
<dbReference type="Proteomes" id="UP001206126">
    <property type="component" value="Unassembled WGS sequence"/>
</dbReference>
<dbReference type="PANTHER" id="PTHR43214:SF38">
    <property type="entry name" value="NITRATE_NITRITE RESPONSE REGULATOR PROTEIN NARL"/>
    <property type="match status" value="1"/>
</dbReference>
<sequence length="246" mass="27193">MNSDANDPGIGPIRVLLVEDHQTMLWGLQKLVDAERPRMEVAGTARTCPEALERAAQLAPDVILLDLDLNGVSMIDFLPELLANGLSRALVLTAAHETETLDLAVRRGARGILHKEVSAGQVLKAIEKIHRGELWFDAATMDRVFGQLLRSRNAPKPEPAPHEALTARERAIISAAVQHSGSANHEVAQRLFISEHTLRNHLTSIYRKLNVNNRLEMYVYAMRHGLVQPEHVRQRDSAVSGRPGSA</sequence>
<dbReference type="Pfam" id="PF00196">
    <property type="entry name" value="GerE"/>
    <property type="match status" value="1"/>
</dbReference>
<dbReference type="InterPro" id="IPR000792">
    <property type="entry name" value="Tscrpt_reg_LuxR_C"/>
</dbReference>
<dbReference type="EMBL" id="JANUHB010000001">
    <property type="protein sequence ID" value="MCS0807007.1"/>
    <property type="molecule type" value="Genomic_DNA"/>
</dbReference>
<dbReference type="CDD" id="cd06170">
    <property type="entry name" value="LuxR_C_like"/>
    <property type="match status" value="1"/>
</dbReference>
<keyword evidence="1 3" id="KW-0597">Phosphoprotein</keyword>
<evidence type="ECO:0000313" key="6">
    <source>
        <dbReference type="EMBL" id="MCS0807007.1"/>
    </source>
</evidence>
<keyword evidence="2" id="KW-0238">DNA-binding</keyword>
<evidence type="ECO:0000256" key="2">
    <source>
        <dbReference type="ARBA" id="ARBA00023125"/>
    </source>
</evidence>
<proteinExistence type="predicted"/>
<dbReference type="SUPFAM" id="SSF46894">
    <property type="entry name" value="C-terminal effector domain of the bipartite response regulators"/>
    <property type="match status" value="1"/>
</dbReference>
<name>A0ABT2D6R6_9BURK</name>
<feature type="domain" description="Response regulatory" evidence="5">
    <location>
        <begin position="14"/>
        <end position="130"/>
    </location>
</feature>
<evidence type="ECO:0000313" key="7">
    <source>
        <dbReference type="Proteomes" id="UP001206126"/>
    </source>
</evidence>
<evidence type="ECO:0000256" key="1">
    <source>
        <dbReference type="ARBA" id="ARBA00022553"/>
    </source>
</evidence>
<dbReference type="InterPro" id="IPR001789">
    <property type="entry name" value="Sig_transdc_resp-reg_receiver"/>
</dbReference>
<dbReference type="RefSeq" id="WP_258820778.1">
    <property type="nucleotide sequence ID" value="NZ_JANUHB010000001.1"/>
</dbReference>
<evidence type="ECO:0000256" key="3">
    <source>
        <dbReference type="PROSITE-ProRule" id="PRU00169"/>
    </source>
</evidence>
<dbReference type="Gene3D" id="3.40.50.2300">
    <property type="match status" value="1"/>
</dbReference>
<dbReference type="InterPro" id="IPR039420">
    <property type="entry name" value="WalR-like"/>
</dbReference>
<protein>
    <submittedName>
        <fullName evidence="6">Response regulator transcription factor</fullName>
    </submittedName>
</protein>
<dbReference type="CDD" id="cd17535">
    <property type="entry name" value="REC_NarL-like"/>
    <property type="match status" value="1"/>
</dbReference>
<reference evidence="6 7" key="1">
    <citation type="submission" date="2022-08" db="EMBL/GenBank/DDBJ databases">
        <title>Reclassification of Massilia species as members of the genera Telluria, Duganella, Pseudoduganella, Mokoshia gen. nov. and Zemynaea gen. nov. using orthogonal and non-orthogonal genome-based approaches.</title>
        <authorList>
            <person name="Bowman J.P."/>
        </authorList>
    </citation>
    <scope>NUCLEOTIDE SEQUENCE [LARGE SCALE GENOMIC DNA]</scope>
    <source>
        <strain evidence="6 7">JCM 31605</strain>
    </source>
</reference>
<organism evidence="6 7">
    <name type="scientific">Massilia agilis</name>
    <dbReference type="NCBI Taxonomy" id="1811226"/>
    <lineage>
        <taxon>Bacteria</taxon>
        <taxon>Pseudomonadati</taxon>
        <taxon>Pseudomonadota</taxon>
        <taxon>Betaproteobacteria</taxon>
        <taxon>Burkholderiales</taxon>
        <taxon>Oxalobacteraceae</taxon>
        <taxon>Telluria group</taxon>
        <taxon>Massilia</taxon>
    </lineage>
</organism>
<dbReference type="PROSITE" id="PS00622">
    <property type="entry name" value="HTH_LUXR_1"/>
    <property type="match status" value="1"/>
</dbReference>
<dbReference type="InterPro" id="IPR058245">
    <property type="entry name" value="NreC/VraR/RcsB-like_REC"/>
</dbReference>
<accession>A0ABT2D6R6</accession>
<comment type="caution">
    <text evidence="6">The sequence shown here is derived from an EMBL/GenBank/DDBJ whole genome shotgun (WGS) entry which is preliminary data.</text>
</comment>
<dbReference type="PROSITE" id="PS50110">
    <property type="entry name" value="RESPONSE_REGULATORY"/>
    <property type="match status" value="1"/>
</dbReference>
<feature type="modified residue" description="4-aspartylphosphate" evidence="3">
    <location>
        <position position="66"/>
    </location>
</feature>
<keyword evidence="7" id="KW-1185">Reference proteome</keyword>
<gene>
    <name evidence="6" type="ORF">NX774_03625</name>
</gene>